<evidence type="ECO:0000256" key="10">
    <source>
        <dbReference type="ARBA" id="ARBA00048988"/>
    </source>
</evidence>
<evidence type="ECO:0000256" key="5">
    <source>
        <dbReference type="ARBA" id="ARBA00022806"/>
    </source>
</evidence>
<dbReference type="HAMAP" id="MF_01920">
    <property type="entry name" value="Helicase_Rep"/>
    <property type="match status" value="1"/>
</dbReference>
<evidence type="ECO:0000313" key="16">
    <source>
        <dbReference type="Proteomes" id="UP000651050"/>
    </source>
</evidence>
<accession>A0A931H4U1</accession>
<dbReference type="Proteomes" id="UP000651050">
    <property type="component" value="Unassembled WGS sequence"/>
</dbReference>
<dbReference type="InterPro" id="IPR013986">
    <property type="entry name" value="DExx_box_DNA_helicase_dom_sf"/>
</dbReference>
<sequence>MSAGLNYAQQEAVNYLQGPCLVLAGAGSGKTRVITRKIGRLIQAGMDANRIAAITFTNKAAAEMRERAKTLIGRDAKQVLVCTFHALGVRMLRQDGAALGLKPQFSILDSDDVTSILKDAGGSTDSATARQWQWAISLWKNMGLNAAQAEAQAKDDSEKVTARVMARYEERLAAYQSVDFDDLIGLPLKLLQQHPEVREKWQQQMGHVLVDEYQDTNATQYEVLKLLVGERGRFTAVGDDDQSIYGWRGATLDNLKRLPVDFPQLKVIKLEQNYRSTSAILRAANNVIGPNPKLFPKTLFSELGEGEPVRIVDADNEEHESERVVARIQSIRANGMGKDWKDFAVLYRANHQARVFEQALRKAQIPYKVSGGQSFFDRAEIKDLCAWFRLWINNDDDPAFLRAVTTPKRGIGHTTLQNLGTFASKYKLSLFEALFSSSLGAALPAKAVGSLHEFGRYVNDLEFRARHTHGAEASRAFMLEWLKDIDYEKHLYDGEDSEKLAASRWTNVLEFCDWMSQRAGGEIEDAAGASIASEKKSLLEVAQTIALLSTISEREQDQNVVTLSTLHAAKGLEWPHVMLVGVTEGLLPFKLGDDDNPTGRADGPMSEGILQRLQEERRLMYVGITRAQRSLAVSWTKRRKKGREMIAAQPSRFIAEMALEKLTTVEDPREKLKALRAEFAKKAVDSAAAAAALAAAATGGS</sequence>
<dbReference type="GO" id="GO:0016787">
    <property type="term" value="F:hydrolase activity"/>
    <property type="evidence" value="ECO:0007669"/>
    <property type="project" value="UniProtKB-UniRule"/>
</dbReference>
<evidence type="ECO:0000256" key="6">
    <source>
        <dbReference type="ARBA" id="ARBA00022840"/>
    </source>
</evidence>
<gene>
    <name evidence="11" type="primary">rep</name>
    <name evidence="15" type="ORF">I5803_11565</name>
</gene>
<dbReference type="RefSeq" id="WP_196986510.1">
    <property type="nucleotide sequence ID" value="NZ_JADWYS010000001.1"/>
</dbReference>
<dbReference type="EMBL" id="JADWYS010000001">
    <property type="protein sequence ID" value="MBG9388660.1"/>
    <property type="molecule type" value="Genomic_DNA"/>
</dbReference>
<protein>
    <recommendedName>
        <fullName evidence="11">ATP-dependent DNA helicase Rep</fullName>
        <ecNumber evidence="11">5.6.2.4</ecNumber>
    </recommendedName>
    <alternativeName>
        <fullName evidence="11">DNA 3'-5' helicase Rep</fullName>
    </alternativeName>
</protein>
<feature type="domain" description="UvrD-like helicase ATP-binding" evidence="13">
    <location>
        <begin position="3"/>
        <end position="277"/>
    </location>
</feature>
<proteinExistence type="inferred from homology"/>
<evidence type="ECO:0000256" key="7">
    <source>
        <dbReference type="ARBA" id="ARBA00023125"/>
    </source>
</evidence>
<evidence type="ECO:0000313" key="15">
    <source>
        <dbReference type="EMBL" id="MBG9388660.1"/>
    </source>
</evidence>
<dbReference type="InterPro" id="IPR027417">
    <property type="entry name" value="P-loop_NTPase"/>
</dbReference>
<dbReference type="Pfam" id="PF00580">
    <property type="entry name" value="UvrD-helicase"/>
    <property type="match status" value="1"/>
</dbReference>
<dbReference type="GO" id="GO:0043138">
    <property type="term" value="F:3'-5' DNA helicase activity"/>
    <property type="evidence" value="ECO:0007669"/>
    <property type="project" value="UniProtKB-UniRule"/>
</dbReference>
<dbReference type="PANTHER" id="PTHR11070:SF64">
    <property type="entry name" value="ATP-DEPENDENT DNA HELICASE REP"/>
    <property type="match status" value="1"/>
</dbReference>
<reference evidence="15" key="1">
    <citation type="submission" date="2020-11" db="EMBL/GenBank/DDBJ databases">
        <title>Bacterial whole genome sequence for Caenimonas sp. DR4.4.</title>
        <authorList>
            <person name="Le V."/>
            <person name="Ko S.-R."/>
            <person name="Ahn C.-Y."/>
            <person name="Oh H.-M."/>
        </authorList>
    </citation>
    <scope>NUCLEOTIDE SEQUENCE</scope>
    <source>
        <strain evidence="15">DR4.4</strain>
    </source>
</reference>
<keyword evidence="16" id="KW-1185">Reference proteome</keyword>
<comment type="catalytic activity">
    <reaction evidence="10 11">
        <text>ATP + H2O = ADP + phosphate + H(+)</text>
        <dbReference type="Rhea" id="RHEA:13065"/>
        <dbReference type="ChEBI" id="CHEBI:15377"/>
        <dbReference type="ChEBI" id="CHEBI:15378"/>
        <dbReference type="ChEBI" id="CHEBI:30616"/>
        <dbReference type="ChEBI" id="CHEBI:43474"/>
        <dbReference type="ChEBI" id="CHEBI:456216"/>
        <dbReference type="EC" id="5.6.2.4"/>
    </reaction>
</comment>
<feature type="binding site" evidence="11">
    <location>
        <position position="275"/>
    </location>
    <ligand>
        <name>ATP</name>
        <dbReference type="ChEBI" id="CHEBI:30616"/>
    </ligand>
</feature>
<dbReference type="InterPro" id="IPR005752">
    <property type="entry name" value="Helicase_Rep"/>
</dbReference>
<comment type="catalytic activity">
    <reaction evidence="9 11">
        <text>Couples ATP hydrolysis with the unwinding of duplex DNA by translocating in the 3'-5' direction.</text>
        <dbReference type="EC" id="5.6.2.4"/>
    </reaction>
</comment>
<feature type="domain" description="UvrD-like helicase C-terminal" evidence="14">
    <location>
        <begin position="278"/>
        <end position="571"/>
    </location>
</feature>
<dbReference type="PANTHER" id="PTHR11070">
    <property type="entry name" value="UVRD / RECB / PCRA DNA HELICASE FAMILY MEMBER"/>
    <property type="match status" value="1"/>
</dbReference>
<keyword evidence="6 11" id="KW-0067">ATP-binding</keyword>
<dbReference type="InterPro" id="IPR014016">
    <property type="entry name" value="UvrD-like_ATP-bd"/>
</dbReference>
<dbReference type="AlphaFoldDB" id="A0A931H4U1"/>
<dbReference type="PROSITE" id="PS51217">
    <property type="entry name" value="UVRD_HELICASE_CTER"/>
    <property type="match status" value="1"/>
</dbReference>
<evidence type="ECO:0000256" key="8">
    <source>
        <dbReference type="ARBA" id="ARBA00023235"/>
    </source>
</evidence>
<dbReference type="EC" id="5.6.2.4" evidence="11"/>
<dbReference type="Pfam" id="PF13361">
    <property type="entry name" value="UvrD_C"/>
    <property type="match status" value="1"/>
</dbReference>
<evidence type="ECO:0000256" key="1">
    <source>
        <dbReference type="ARBA" id="ARBA00009922"/>
    </source>
</evidence>
<evidence type="ECO:0000256" key="3">
    <source>
        <dbReference type="ARBA" id="ARBA00022741"/>
    </source>
</evidence>
<keyword evidence="5 11" id="KW-0347">Helicase</keyword>
<feature type="binding site" evidence="12">
    <location>
        <begin position="24"/>
        <end position="31"/>
    </location>
    <ligand>
        <name>ATP</name>
        <dbReference type="ChEBI" id="CHEBI:30616"/>
    </ligand>
</feature>
<evidence type="ECO:0000256" key="11">
    <source>
        <dbReference type="HAMAP-Rule" id="MF_01920"/>
    </source>
</evidence>
<keyword evidence="3 11" id="KW-0547">Nucleotide-binding</keyword>
<keyword evidence="8 11" id="KW-0413">Isomerase</keyword>
<dbReference type="GO" id="GO:0003697">
    <property type="term" value="F:single-stranded DNA binding"/>
    <property type="evidence" value="ECO:0007669"/>
    <property type="project" value="UniProtKB-UniRule"/>
</dbReference>
<comment type="subunit">
    <text evidence="11">Homodimer.</text>
</comment>
<dbReference type="CDD" id="cd17932">
    <property type="entry name" value="DEXQc_UvrD"/>
    <property type="match status" value="1"/>
</dbReference>
<dbReference type="InterPro" id="IPR000212">
    <property type="entry name" value="DNA_helicase_UvrD/REP"/>
</dbReference>
<comment type="caution">
    <text evidence="15">The sequence shown here is derived from an EMBL/GenBank/DDBJ whole genome shotgun (WGS) entry which is preliminary data.</text>
</comment>
<dbReference type="SUPFAM" id="SSF52540">
    <property type="entry name" value="P-loop containing nucleoside triphosphate hydrolases"/>
    <property type="match status" value="1"/>
</dbReference>
<organism evidence="15 16">
    <name type="scientific">Caenimonas aquaedulcis</name>
    <dbReference type="NCBI Taxonomy" id="2793270"/>
    <lineage>
        <taxon>Bacteria</taxon>
        <taxon>Pseudomonadati</taxon>
        <taxon>Pseudomonadota</taxon>
        <taxon>Betaproteobacteria</taxon>
        <taxon>Burkholderiales</taxon>
        <taxon>Comamonadaceae</taxon>
        <taxon>Caenimonas</taxon>
    </lineage>
</organism>
<keyword evidence="7 11" id="KW-0238">DNA-binding</keyword>
<comment type="similarity">
    <text evidence="1 11">Belongs to the helicase family. UvrD subfamily.</text>
</comment>
<dbReference type="Gene3D" id="3.40.50.300">
    <property type="entry name" value="P-loop containing nucleotide triphosphate hydrolases"/>
    <property type="match status" value="2"/>
</dbReference>
<name>A0A931H4U1_9BURK</name>
<evidence type="ECO:0000259" key="14">
    <source>
        <dbReference type="PROSITE" id="PS51217"/>
    </source>
</evidence>
<evidence type="ECO:0000256" key="2">
    <source>
        <dbReference type="ARBA" id="ARBA00022705"/>
    </source>
</evidence>
<dbReference type="GO" id="GO:0005829">
    <property type="term" value="C:cytosol"/>
    <property type="evidence" value="ECO:0007669"/>
    <property type="project" value="TreeGrafter"/>
</dbReference>
<dbReference type="GO" id="GO:0000725">
    <property type="term" value="P:recombinational repair"/>
    <property type="evidence" value="ECO:0007669"/>
    <property type="project" value="TreeGrafter"/>
</dbReference>
<evidence type="ECO:0000259" key="13">
    <source>
        <dbReference type="PROSITE" id="PS51198"/>
    </source>
</evidence>
<keyword evidence="2 11" id="KW-0235">DNA replication</keyword>
<comment type="function">
    <text evidence="11">Rep helicase is a single-stranded DNA-dependent ATPase involved in DNA replication; it can initiate unwinding at a nick in the DNA. It binds to the single-stranded DNA and acts in a progressive fashion along the DNA in the 3' to 5' direction.</text>
</comment>
<dbReference type="GO" id="GO:0006260">
    <property type="term" value="P:DNA replication"/>
    <property type="evidence" value="ECO:0007669"/>
    <property type="project" value="UniProtKB-UniRule"/>
</dbReference>
<dbReference type="Gene3D" id="1.10.486.10">
    <property type="entry name" value="PCRA, domain 4"/>
    <property type="match status" value="1"/>
</dbReference>
<evidence type="ECO:0000256" key="4">
    <source>
        <dbReference type="ARBA" id="ARBA00022801"/>
    </source>
</evidence>
<keyword evidence="4 11" id="KW-0378">Hydrolase</keyword>
<dbReference type="Gene3D" id="1.10.10.160">
    <property type="match status" value="1"/>
</dbReference>
<evidence type="ECO:0000256" key="12">
    <source>
        <dbReference type="PROSITE-ProRule" id="PRU00560"/>
    </source>
</evidence>
<dbReference type="InterPro" id="IPR014017">
    <property type="entry name" value="DNA_helicase_UvrD-like_C"/>
</dbReference>
<dbReference type="GO" id="GO:0005524">
    <property type="term" value="F:ATP binding"/>
    <property type="evidence" value="ECO:0007669"/>
    <property type="project" value="UniProtKB-UniRule"/>
</dbReference>
<dbReference type="PROSITE" id="PS51198">
    <property type="entry name" value="UVRD_HELICASE_ATP_BIND"/>
    <property type="match status" value="1"/>
</dbReference>
<evidence type="ECO:0000256" key="9">
    <source>
        <dbReference type="ARBA" id="ARBA00034617"/>
    </source>
</evidence>